<dbReference type="PANTHER" id="PTHR43356:SF2">
    <property type="entry name" value="PHOSPHATE ACETYLTRANSFERASE"/>
    <property type="match status" value="1"/>
</dbReference>
<feature type="domain" description="Phosphate acetyl/butaryl transferase" evidence="4">
    <location>
        <begin position="6"/>
        <end position="75"/>
    </location>
</feature>
<keyword evidence="6" id="KW-1185">Reference proteome</keyword>
<dbReference type="OrthoDB" id="9774179at2"/>
<dbReference type="PIRSF" id="PIRSF000428">
    <property type="entry name" value="P_Ac_trans"/>
    <property type="match status" value="1"/>
</dbReference>
<dbReference type="PANTHER" id="PTHR43356">
    <property type="entry name" value="PHOSPHATE ACETYLTRANSFERASE"/>
    <property type="match status" value="1"/>
</dbReference>
<dbReference type="NCBIfam" id="NF006045">
    <property type="entry name" value="PRK08190.1"/>
    <property type="match status" value="1"/>
</dbReference>
<name>B2A514_NATTJ</name>
<dbReference type="AlphaFoldDB" id="B2A514"/>
<feature type="domain" description="Phosphate acetyl/butaryl transferase" evidence="4">
    <location>
        <begin position="78"/>
        <end position="294"/>
    </location>
</feature>
<dbReference type="FunCoup" id="B2A514">
    <property type="interactions" value="11"/>
</dbReference>
<dbReference type="Proteomes" id="UP000001683">
    <property type="component" value="Chromosome"/>
</dbReference>
<dbReference type="RefSeq" id="WP_012448124.1">
    <property type="nucleotide sequence ID" value="NC_010718.1"/>
</dbReference>
<evidence type="ECO:0000313" key="6">
    <source>
        <dbReference type="Proteomes" id="UP000001683"/>
    </source>
</evidence>
<comment type="similarity">
    <text evidence="1">Belongs to the phosphate acetyltransferase and butyryltransferase family.</text>
</comment>
<dbReference type="GO" id="GO:0050182">
    <property type="term" value="F:phosphate butyryltransferase activity"/>
    <property type="evidence" value="ECO:0007669"/>
    <property type="project" value="UniProtKB-EC"/>
</dbReference>
<reference evidence="5 6" key="2">
    <citation type="journal article" date="2011" name="J. Bacteriol.">
        <title>Complete genome sequence of the anaerobic, halophilic alkalithermophile Natranaerobius thermophilus JW/NM-WN-LF.</title>
        <authorList>
            <person name="Zhao B."/>
            <person name="Mesbah N.M."/>
            <person name="Dalin E."/>
            <person name="Goodwin L."/>
            <person name="Nolan M."/>
            <person name="Pitluck S."/>
            <person name="Chertkov O."/>
            <person name="Brettin T.S."/>
            <person name="Han J."/>
            <person name="Larimer F.W."/>
            <person name="Land M.L."/>
            <person name="Hauser L."/>
            <person name="Kyrpides N."/>
            <person name="Wiegel J."/>
        </authorList>
    </citation>
    <scope>NUCLEOTIDE SEQUENCE [LARGE SCALE GENOMIC DNA]</scope>
    <source>
        <strain evidence="6">ATCC BAA-1301 / DSM 18059 / JW/NM-WN-LF</strain>
    </source>
</reference>
<dbReference type="InterPro" id="IPR050500">
    <property type="entry name" value="Phos_Acetyltrans/Butyryltrans"/>
</dbReference>
<dbReference type="NCBIfam" id="TIGR02706">
    <property type="entry name" value="P_butyryltrans"/>
    <property type="match status" value="1"/>
</dbReference>
<evidence type="ECO:0000256" key="3">
    <source>
        <dbReference type="ARBA" id="ARBA00023315"/>
    </source>
</evidence>
<dbReference type="Pfam" id="PF01515">
    <property type="entry name" value="PTA_PTB"/>
    <property type="match status" value="2"/>
</dbReference>
<dbReference type="InterPro" id="IPR012147">
    <property type="entry name" value="P_Ac_Bu_trans"/>
</dbReference>
<dbReference type="STRING" id="457570.Nther_1682"/>
<keyword evidence="3 5" id="KW-0012">Acyltransferase</keyword>
<dbReference type="KEGG" id="nth:Nther_1682"/>
<keyword evidence="2 5" id="KW-0808">Transferase</keyword>
<dbReference type="HOGENOM" id="CLU_056531_0_0_9"/>
<dbReference type="EC" id="2.3.1.19" evidence="5"/>
<reference evidence="5 6" key="1">
    <citation type="submission" date="2008-04" db="EMBL/GenBank/DDBJ databases">
        <title>Complete sequence of chromosome of Natranaerobius thermophilus JW/NM-WN-LF.</title>
        <authorList>
            <consortium name="US DOE Joint Genome Institute"/>
            <person name="Copeland A."/>
            <person name="Lucas S."/>
            <person name="Lapidus A."/>
            <person name="Glavina del Rio T."/>
            <person name="Dalin E."/>
            <person name="Tice H."/>
            <person name="Bruce D."/>
            <person name="Goodwin L."/>
            <person name="Pitluck S."/>
            <person name="Chertkov O."/>
            <person name="Brettin T."/>
            <person name="Detter J.C."/>
            <person name="Han C."/>
            <person name="Kuske C.R."/>
            <person name="Schmutz J."/>
            <person name="Larimer F."/>
            <person name="Land M."/>
            <person name="Hauser L."/>
            <person name="Kyrpides N."/>
            <person name="Lykidis A."/>
            <person name="Mesbah N.M."/>
            <person name="Wiegel J."/>
        </authorList>
    </citation>
    <scope>NUCLEOTIDE SEQUENCE [LARGE SCALE GENOMIC DNA]</scope>
    <source>
        <strain evidence="6">ATCC BAA-1301 / DSM 18059 / JW/NM-WN-LF</strain>
    </source>
</reference>
<evidence type="ECO:0000256" key="1">
    <source>
        <dbReference type="ARBA" id="ARBA00005656"/>
    </source>
</evidence>
<dbReference type="InterPro" id="IPR002505">
    <property type="entry name" value="PTA_PTB"/>
</dbReference>
<evidence type="ECO:0000259" key="4">
    <source>
        <dbReference type="Pfam" id="PF01515"/>
    </source>
</evidence>
<evidence type="ECO:0000256" key="2">
    <source>
        <dbReference type="ARBA" id="ARBA00022679"/>
    </source>
</evidence>
<evidence type="ECO:0000313" key="5">
    <source>
        <dbReference type="EMBL" id="ACB85256.1"/>
    </source>
</evidence>
<dbReference type="InParanoid" id="B2A514"/>
<dbReference type="eggNOG" id="COG0280">
    <property type="taxonomic scope" value="Bacteria"/>
</dbReference>
<dbReference type="GO" id="GO:0019605">
    <property type="term" value="P:butyrate metabolic process"/>
    <property type="evidence" value="ECO:0007669"/>
    <property type="project" value="InterPro"/>
</dbReference>
<accession>B2A514</accession>
<dbReference type="SUPFAM" id="SSF53659">
    <property type="entry name" value="Isocitrate/Isopropylmalate dehydrogenase-like"/>
    <property type="match status" value="1"/>
</dbReference>
<dbReference type="InterPro" id="IPR014079">
    <property type="entry name" value="Phosphate_butyryltransferase"/>
</dbReference>
<gene>
    <name evidence="5" type="ordered locus">Nther_1682</name>
</gene>
<dbReference type="NCBIfam" id="NF004472">
    <property type="entry name" value="PRK05805.1"/>
    <property type="match status" value="1"/>
</dbReference>
<proteinExistence type="inferred from homology"/>
<dbReference type="EMBL" id="CP001034">
    <property type="protein sequence ID" value="ACB85256.1"/>
    <property type="molecule type" value="Genomic_DNA"/>
</dbReference>
<protein>
    <submittedName>
        <fullName evidence="5">Phosphate butyryltransferase</fullName>
        <ecNumber evidence="5">2.3.1.19</ecNumber>
    </submittedName>
</protein>
<sequence>MVKNLDEVFNKAKEYTTQKVSVAAAEDKEVLIALKEAAENEICEPILVGDEKKIKEIADELNFDVSSYKIINESEPAKASQMAVKLVNQGEADTVMKGHVQTRDLLKAVLDKENGLRTGNILSHIAILDVPEYDKLLFLTDAAMNIAPDLDQKVNIVQNSVDIANDMNIEKPKVAPLAAVEVVNPDMEATKEAALLSKMADRGQIKNAHVDGPLALDNAISKEAAAQKKIDSPVAGDADILLVPDIEAGNILYKSLTHLAKGQIAGIIAGAKTPVILTSRADPHEAKVYSIAAACMMMANRK</sequence>
<organism evidence="5 6">
    <name type="scientific">Natranaerobius thermophilus (strain ATCC BAA-1301 / DSM 18059 / JW/NM-WN-LF)</name>
    <dbReference type="NCBI Taxonomy" id="457570"/>
    <lineage>
        <taxon>Bacteria</taxon>
        <taxon>Bacillati</taxon>
        <taxon>Bacillota</taxon>
        <taxon>Clostridia</taxon>
        <taxon>Natranaerobiales</taxon>
        <taxon>Natranaerobiaceae</taxon>
        <taxon>Natranaerobius</taxon>
    </lineage>
</organism>
<dbReference type="Gene3D" id="3.40.718.10">
    <property type="entry name" value="Isopropylmalate Dehydrogenase"/>
    <property type="match status" value="1"/>
</dbReference>